<feature type="transmembrane region" description="Helical" evidence="6">
    <location>
        <begin position="61"/>
        <end position="78"/>
    </location>
</feature>
<evidence type="ECO:0000256" key="2">
    <source>
        <dbReference type="ARBA" id="ARBA00022475"/>
    </source>
</evidence>
<gene>
    <name evidence="7" type="primary">lptG</name>
    <name evidence="7" type="ORF">ACG04Q_24875</name>
</gene>
<protein>
    <submittedName>
        <fullName evidence="7">LPS export ABC transporter permease LptG</fullName>
    </submittedName>
</protein>
<evidence type="ECO:0000256" key="4">
    <source>
        <dbReference type="ARBA" id="ARBA00022989"/>
    </source>
</evidence>
<comment type="caution">
    <text evidence="7">The sequence shown here is derived from an EMBL/GenBank/DDBJ whole genome shotgun (WGS) entry which is preliminary data.</text>
</comment>
<feature type="transmembrane region" description="Helical" evidence="6">
    <location>
        <begin position="292"/>
        <end position="311"/>
    </location>
</feature>
<proteinExistence type="predicted"/>
<evidence type="ECO:0000256" key="3">
    <source>
        <dbReference type="ARBA" id="ARBA00022692"/>
    </source>
</evidence>
<feature type="transmembrane region" description="Helical" evidence="6">
    <location>
        <begin position="318"/>
        <end position="339"/>
    </location>
</feature>
<dbReference type="EMBL" id="JBIGHX010000012">
    <property type="protein sequence ID" value="MFG6464830.1"/>
    <property type="molecule type" value="Genomic_DNA"/>
</dbReference>
<name>A0ABW7GS77_9BURK</name>
<dbReference type="RefSeq" id="WP_394514463.1">
    <property type="nucleotide sequence ID" value="NZ_JBIGHX010000012.1"/>
</dbReference>
<keyword evidence="8" id="KW-1185">Reference proteome</keyword>
<organism evidence="7 8">
    <name type="scientific">Pelomonas lactea</name>
    <dbReference type="NCBI Taxonomy" id="3299030"/>
    <lineage>
        <taxon>Bacteria</taxon>
        <taxon>Pseudomonadati</taxon>
        <taxon>Pseudomonadota</taxon>
        <taxon>Betaproteobacteria</taxon>
        <taxon>Burkholderiales</taxon>
        <taxon>Sphaerotilaceae</taxon>
        <taxon>Roseateles</taxon>
    </lineage>
</organism>
<sequence>MKTVRQLLYRDIVGSVVLVGAAFLSLVFFIDFVEELDRMARIGAGAGKAALMAAMEIPGNFYELFPIAVLIGAIISLARMAQSSEFTILRTGGLGPARALSLLAGLAAVFAVLTFVVGDYVAPQVERHADELRARIGRDSSPAKRGAWLKDHRSVDGQERSYSVKVGRVGSGGELEDVRIFEFDPEGRLLSRTEADKVDVDGQGLWHLQAVKRTTWNPAAAGAASKAVGNVVVTEQQLDKLDWQSSLHAGVIAAAVLPAMSMSTLELYRYTAHLSAQEQSAQAHNIQFWRKAFYPFACFVMVALALPFAYLHGRSGGISIKVFGGIMLGISFVLLNNVAGHVGLLKNWTPWAVAATPSLIYMGLSMAAFTWLVRYR</sequence>
<accession>A0ABW7GS77</accession>
<dbReference type="Proteomes" id="UP001606302">
    <property type="component" value="Unassembled WGS sequence"/>
</dbReference>
<keyword evidence="2" id="KW-1003">Cell membrane</keyword>
<dbReference type="Pfam" id="PF03739">
    <property type="entry name" value="LptF_LptG"/>
    <property type="match status" value="1"/>
</dbReference>
<comment type="subcellular location">
    <subcellularLocation>
        <location evidence="1">Cell membrane</location>
        <topology evidence="1">Multi-pass membrane protein</topology>
    </subcellularLocation>
</comment>
<feature type="transmembrane region" description="Helical" evidence="6">
    <location>
        <begin position="99"/>
        <end position="118"/>
    </location>
</feature>
<dbReference type="PANTHER" id="PTHR33529">
    <property type="entry name" value="SLR0882 PROTEIN-RELATED"/>
    <property type="match status" value="1"/>
</dbReference>
<keyword evidence="4 6" id="KW-1133">Transmembrane helix</keyword>
<evidence type="ECO:0000256" key="6">
    <source>
        <dbReference type="SAM" id="Phobius"/>
    </source>
</evidence>
<keyword evidence="3 6" id="KW-0812">Transmembrane</keyword>
<dbReference type="PANTHER" id="PTHR33529:SF2">
    <property type="entry name" value="LIPOPOLYSACCHARIDE EXPORT SYSTEM PERMEASE PROTEIN LPTG"/>
    <property type="match status" value="1"/>
</dbReference>
<dbReference type="InterPro" id="IPR030923">
    <property type="entry name" value="LptG"/>
</dbReference>
<evidence type="ECO:0000256" key="5">
    <source>
        <dbReference type="ARBA" id="ARBA00023136"/>
    </source>
</evidence>
<dbReference type="InterPro" id="IPR005495">
    <property type="entry name" value="LptG/LptF_permease"/>
</dbReference>
<evidence type="ECO:0000313" key="8">
    <source>
        <dbReference type="Proteomes" id="UP001606302"/>
    </source>
</evidence>
<dbReference type="NCBIfam" id="TIGR04408">
    <property type="entry name" value="LptG_lptG"/>
    <property type="match status" value="1"/>
</dbReference>
<feature type="transmembrane region" description="Helical" evidence="6">
    <location>
        <begin position="351"/>
        <end position="373"/>
    </location>
</feature>
<reference evidence="7 8" key="1">
    <citation type="submission" date="2024-08" db="EMBL/GenBank/DDBJ databases">
        <authorList>
            <person name="Lu H."/>
        </authorList>
    </citation>
    <scope>NUCLEOTIDE SEQUENCE [LARGE SCALE GENOMIC DNA]</scope>
    <source>
        <strain evidence="7 8">DXS20W</strain>
    </source>
</reference>
<feature type="transmembrane region" description="Helical" evidence="6">
    <location>
        <begin position="12"/>
        <end position="30"/>
    </location>
</feature>
<evidence type="ECO:0000313" key="7">
    <source>
        <dbReference type="EMBL" id="MFG6464830.1"/>
    </source>
</evidence>
<keyword evidence="5 6" id="KW-0472">Membrane</keyword>
<evidence type="ECO:0000256" key="1">
    <source>
        <dbReference type="ARBA" id="ARBA00004651"/>
    </source>
</evidence>